<organism evidence="2">
    <name type="scientific">Haptolina ericina</name>
    <dbReference type="NCBI Taxonomy" id="156174"/>
    <lineage>
        <taxon>Eukaryota</taxon>
        <taxon>Haptista</taxon>
        <taxon>Haptophyta</taxon>
        <taxon>Prymnesiophyceae</taxon>
        <taxon>Prymnesiales</taxon>
        <taxon>Prymnesiaceae</taxon>
        <taxon>Haptolina</taxon>
    </lineage>
</organism>
<evidence type="ECO:0000313" key="2">
    <source>
        <dbReference type="EMBL" id="CAE0103764.1"/>
    </source>
</evidence>
<reference evidence="2" key="1">
    <citation type="submission" date="2021-01" db="EMBL/GenBank/DDBJ databases">
        <authorList>
            <person name="Corre E."/>
            <person name="Pelletier E."/>
            <person name="Niang G."/>
            <person name="Scheremetjew M."/>
            <person name="Finn R."/>
            <person name="Kale V."/>
            <person name="Holt S."/>
            <person name="Cochrane G."/>
            <person name="Meng A."/>
            <person name="Brown T."/>
            <person name="Cohen L."/>
        </authorList>
    </citation>
    <scope>NUCLEOTIDE SEQUENCE</scope>
    <source>
        <strain evidence="2">CCMP281</strain>
    </source>
</reference>
<accession>A0A7S3ERS9</accession>
<dbReference type="EMBL" id="HBHX01007989">
    <property type="protein sequence ID" value="CAE0103764.1"/>
    <property type="molecule type" value="Transcribed_RNA"/>
</dbReference>
<gene>
    <name evidence="2" type="ORF">HERI1096_LOCUS4422</name>
</gene>
<feature type="compositionally biased region" description="Basic and acidic residues" evidence="1">
    <location>
        <begin position="92"/>
        <end position="103"/>
    </location>
</feature>
<feature type="region of interest" description="Disordered" evidence="1">
    <location>
        <begin position="75"/>
        <end position="107"/>
    </location>
</feature>
<protein>
    <submittedName>
        <fullName evidence="2">Uncharacterized protein</fullName>
    </submittedName>
</protein>
<evidence type="ECO:0000256" key="1">
    <source>
        <dbReference type="SAM" id="MobiDB-lite"/>
    </source>
</evidence>
<proteinExistence type="predicted"/>
<name>A0A7S3ERS9_9EUKA</name>
<dbReference type="AlphaFoldDB" id="A0A7S3ERS9"/>
<sequence>MHHKLTLHAPPELAGGLLVQLTSLRKALAARLEEASASRRAEHTQASLHMPAALGSALMTVRSHLFGGTLLGGADGDGASERLPDPMGTFRDLFDKGSKDEQATPHGSVATSVIQHIHERLATVGIHMQEQEPKTAAFRSSDPSNK</sequence>